<dbReference type="InterPro" id="IPR008969">
    <property type="entry name" value="CarboxyPept-like_regulatory"/>
</dbReference>
<accession>A0ABS0F7T4</accession>
<dbReference type="InterPro" id="IPR036942">
    <property type="entry name" value="Beta-barrel_TonB_sf"/>
</dbReference>
<evidence type="ECO:0000256" key="9">
    <source>
        <dbReference type="SAM" id="MobiDB-lite"/>
    </source>
</evidence>
<dbReference type="Gene3D" id="2.170.130.10">
    <property type="entry name" value="TonB-dependent receptor, plug domain"/>
    <property type="match status" value="1"/>
</dbReference>
<dbReference type="InterPro" id="IPR041700">
    <property type="entry name" value="OMP_b-brl_3"/>
</dbReference>
<keyword evidence="14" id="KW-1185">Reference proteome</keyword>
<comment type="similarity">
    <text evidence="8">Belongs to the TonB-dependent receptor family.</text>
</comment>
<evidence type="ECO:0000313" key="14">
    <source>
        <dbReference type="Proteomes" id="UP000660070"/>
    </source>
</evidence>
<evidence type="ECO:0000256" key="8">
    <source>
        <dbReference type="PROSITE-ProRule" id="PRU01360"/>
    </source>
</evidence>
<dbReference type="InterPro" id="IPR037066">
    <property type="entry name" value="Plug_dom_sf"/>
</dbReference>
<evidence type="ECO:0000259" key="12">
    <source>
        <dbReference type="Pfam" id="PF14905"/>
    </source>
</evidence>
<comment type="caution">
    <text evidence="13">The sequence shown here is derived from an EMBL/GenBank/DDBJ whole genome shotgun (WGS) entry which is preliminary data.</text>
</comment>
<evidence type="ECO:0000256" key="10">
    <source>
        <dbReference type="SAM" id="SignalP"/>
    </source>
</evidence>
<evidence type="ECO:0000256" key="5">
    <source>
        <dbReference type="ARBA" id="ARBA00022729"/>
    </source>
</evidence>
<evidence type="ECO:0000256" key="7">
    <source>
        <dbReference type="ARBA" id="ARBA00023237"/>
    </source>
</evidence>
<feature type="domain" description="TonB-dependent receptor plug" evidence="11">
    <location>
        <begin position="159"/>
        <end position="238"/>
    </location>
</feature>
<feature type="chain" id="PRO_5047131413" evidence="10">
    <location>
        <begin position="31"/>
        <end position="863"/>
    </location>
</feature>
<name>A0ABS0F7T4_9FLAO</name>
<sequence length="863" mass="95886">MTNRIEISSIIRKRTLALTFVLGAASLAFAQQKVNVTGKIVNKQNNAVPYASVTFSNKANKLFSDATLTDDKGAYQLPLTPGNYDITVEAIDFKKTTLNKQISEAANLGNFTIEAESSVTGTKTSDIQGVVITGQAVKAYRVEIDKKVYDPSLDIVAKGGNLQDVLANVPSVDVDTDGTVSMRGNTNVKFLINGKPSSMLGIDDGANALQSIPADQIERIEVITNPSSKYEASGTAGILNIILKKSKKVGFNGSVEGTLGYLPTTRLNTNLSWKKGSLTYYINGGGGYNRSNSTNNSEFNSFLNPQNLTDGFSMKSIQDGTNKSENQNYNVTTGILLDVTDKSTLNASVMFRNFNNQSTGETNYFDNVIVKDRTAAGYPNVPFTLKDQFTNRLNEGTNKNNSFQADLGFDQKIGDKGQLLSLATSYQNSKSDGNSVTTENGFDNLLDVPTLTLNNILTQSDNTKILGKGDYELPIGEASKFEAGVRFDGNENRYNYYVDESKNNGPASILPDFTSDTSYKENVLAGYAQFKSKIKSFGYQLGLRAENTDISVNFKKMNDATQTSVDKNYLKFFPSVFLSYDLNKNNQLLLNYSRRINRPRSFFLIPFMSYNNNRNLFSGNPDLNPTYENSFELGYNLTKSKVTFNPTLYYKKSEDEVNFYQYSGLNGDGNTVIYTMPVNAGSETQYGLDINATYDPFKWWKIMGSADLYGYKNEGSFNLFPNNPLTDRDFSGNGFSTRLRLTNTFKPTKTTSFQIQGFYRGAENTVSNQRKPMYAVNLGASQTIWKGNGTIAFNIQDIFNTRARENTVTNSSYSQYSYQQWQPRQMSISLSYRFKQGDKVEQQKRKKDINSNSSGDDEQGPPM</sequence>
<dbReference type="SUPFAM" id="SSF49464">
    <property type="entry name" value="Carboxypeptidase regulatory domain-like"/>
    <property type="match status" value="1"/>
</dbReference>
<keyword evidence="6 8" id="KW-0472">Membrane</keyword>
<dbReference type="PANTHER" id="PTHR30069">
    <property type="entry name" value="TONB-DEPENDENT OUTER MEMBRANE RECEPTOR"/>
    <property type="match status" value="1"/>
</dbReference>
<feature type="region of interest" description="Disordered" evidence="9">
    <location>
        <begin position="836"/>
        <end position="863"/>
    </location>
</feature>
<evidence type="ECO:0000313" key="13">
    <source>
        <dbReference type="EMBL" id="MBF8455730.1"/>
    </source>
</evidence>
<dbReference type="Gene3D" id="2.40.170.20">
    <property type="entry name" value="TonB-dependent receptor, beta-barrel domain"/>
    <property type="match status" value="1"/>
</dbReference>
<feature type="signal peptide" evidence="10">
    <location>
        <begin position="1"/>
        <end position="30"/>
    </location>
</feature>
<dbReference type="Pfam" id="PF13620">
    <property type="entry name" value="CarboxypepD_reg"/>
    <property type="match status" value="1"/>
</dbReference>
<dbReference type="RefSeq" id="WP_196078297.1">
    <property type="nucleotide sequence ID" value="NZ_JADPVI010000001.1"/>
</dbReference>
<evidence type="ECO:0000256" key="3">
    <source>
        <dbReference type="ARBA" id="ARBA00022452"/>
    </source>
</evidence>
<evidence type="ECO:0000256" key="2">
    <source>
        <dbReference type="ARBA" id="ARBA00022448"/>
    </source>
</evidence>
<keyword evidence="4 8" id="KW-0812">Transmembrane</keyword>
<keyword evidence="3 8" id="KW-1134">Transmembrane beta strand</keyword>
<gene>
    <name evidence="13" type="ORF">IV494_00930</name>
</gene>
<proteinExistence type="inferred from homology"/>
<dbReference type="EMBL" id="JADPVI010000001">
    <property type="protein sequence ID" value="MBF8455730.1"/>
    <property type="molecule type" value="Genomic_DNA"/>
</dbReference>
<dbReference type="PROSITE" id="PS52016">
    <property type="entry name" value="TONB_DEPENDENT_REC_3"/>
    <property type="match status" value="1"/>
</dbReference>
<dbReference type="Gene3D" id="2.60.40.1120">
    <property type="entry name" value="Carboxypeptidase-like, regulatory domain"/>
    <property type="match status" value="1"/>
</dbReference>
<dbReference type="Pfam" id="PF07715">
    <property type="entry name" value="Plug"/>
    <property type="match status" value="1"/>
</dbReference>
<dbReference type="InterPro" id="IPR039426">
    <property type="entry name" value="TonB-dep_rcpt-like"/>
</dbReference>
<keyword evidence="7 8" id="KW-0998">Cell outer membrane</keyword>
<comment type="subcellular location">
    <subcellularLocation>
        <location evidence="1 8">Cell outer membrane</location>
        <topology evidence="1 8">Multi-pass membrane protein</topology>
    </subcellularLocation>
</comment>
<organism evidence="13 14">
    <name type="scientific">Kaistella gelatinilytica</name>
    <dbReference type="NCBI Taxonomy" id="2787636"/>
    <lineage>
        <taxon>Bacteria</taxon>
        <taxon>Pseudomonadati</taxon>
        <taxon>Bacteroidota</taxon>
        <taxon>Flavobacteriia</taxon>
        <taxon>Flavobacteriales</taxon>
        <taxon>Weeksellaceae</taxon>
        <taxon>Chryseobacterium group</taxon>
        <taxon>Kaistella</taxon>
    </lineage>
</organism>
<keyword evidence="2 8" id="KW-0813">Transport</keyword>
<evidence type="ECO:0000256" key="1">
    <source>
        <dbReference type="ARBA" id="ARBA00004571"/>
    </source>
</evidence>
<dbReference type="PANTHER" id="PTHR30069:SF29">
    <property type="entry name" value="HEMOGLOBIN AND HEMOGLOBIN-HAPTOGLOBIN-BINDING PROTEIN 1-RELATED"/>
    <property type="match status" value="1"/>
</dbReference>
<evidence type="ECO:0000259" key="11">
    <source>
        <dbReference type="Pfam" id="PF07715"/>
    </source>
</evidence>
<dbReference type="SUPFAM" id="SSF56935">
    <property type="entry name" value="Porins"/>
    <property type="match status" value="1"/>
</dbReference>
<evidence type="ECO:0000256" key="6">
    <source>
        <dbReference type="ARBA" id="ARBA00023136"/>
    </source>
</evidence>
<dbReference type="InterPro" id="IPR012910">
    <property type="entry name" value="Plug_dom"/>
</dbReference>
<evidence type="ECO:0000256" key="4">
    <source>
        <dbReference type="ARBA" id="ARBA00022692"/>
    </source>
</evidence>
<dbReference type="Pfam" id="PF14905">
    <property type="entry name" value="OMP_b-brl_3"/>
    <property type="match status" value="1"/>
</dbReference>
<protein>
    <submittedName>
        <fullName evidence="13">TonB-dependent receptor</fullName>
    </submittedName>
</protein>
<feature type="domain" description="Outer membrane protein beta-barrel" evidence="12">
    <location>
        <begin position="412"/>
        <end position="832"/>
    </location>
</feature>
<keyword evidence="5 10" id="KW-0732">Signal</keyword>
<keyword evidence="13" id="KW-0675">Receptor</keyword>
<dbReference type="Proteomes" id="UP000660070">
    <property type="component" value="Unassembled WGS sequence"/>
</dbReference>
<reference evidence="13 14" key="1">
    <citation type="submission" date="2020-11" db="EMBL/GenBank/DDBJ databases">
        <title>Kaistella gelatinilytica sp. nov., a flavobacterium isolated from Antarctic Soil.</title>
        <authorList>
            <person name="Li J."/>
        </authorList>
    </citation>
    <scope>NUCLEOTIDE SEQUENCE [LARGE SCALE GENOMIC DNA]</scope>
    <source>
        <strain evidence="13 14">G5-32</strain>
    </source>
</reference>